<dbReference type="eggNOG" id="COG0778">
    <property type="taxonomic scope" value="Bacteria"/>
</dbReference>
<dbReference type="CDD" id="cd02150">
    <property type="entry name" value="nitroreductase"/>
    <property type="match status" value="1"/>
</dbReference>
<evidence type="ECO:0000313" key="4">
    <source>
        <dbReference type="EMBL" id="ERT63190.1"/>
    </source>
</evidence>
<dbReference type="HOGENOM" id="CLU_070764_7_3_0"/>
<dbReference type="PANTHER" id="PTHR43673">
    <property type="entry name" value="NAD(P)H NITROREDUCTASE YDGI-RELATED"/>
    <property type="match status" value="1"/>
</dbReference>
<dbReference type="Gene3D" id="3.40.109.10">
    <property type="entry name" value="NADH Oxidase"/>
    <property type="match status" value="1"/>
</dbReference>
<dbReference type="Proteomes" id="UP000017081">
    <property type="component" value="Unassembled WGS sequence"/>
</dbReference>
<dbReference type="GO" id="GO:0016491">
    <property type="term" value="F:oxidoreductase activity"/>
    <property type="evidence" value="ECO:0007669"/>
    <property type="project" value="UniProtKB-KW"/>
</dbReference>
<dbReference type="STRING" id="1319815.HMPREF0202_02960"/>
<dbReference type="SUPFAM" id="SSF55469">
    <property type="entry name" value="FMN-dependent nitroreductase-like"/>
    <property type="match status" value="1"/>
</dbReference>
<evidence type="ECO:0000256" key="1">
    <source>
        <dbReference type="ARBA" id="ARBA00007118"/>
    </source>
</evidence>
<feature type="domain" description="Nitroreductase" evidence="3">
    <location>
        <begin position="11"/>
        <end position="65"/>
    </location>
</feature>
<evidence type="ECO:0000256" key="2">
    <source>
        <dbReference type="ARBA" id="ARBA00023002"/>
    </source>
</evidence>
<dbReference type="EMBL" id="AXZF01000202">
    <property type="protein sequence ID" value="ERT63190.1"/>
    <property type="molecule type" value="Genomic_DNA"/>
</dbReference>
<dbReference type="Pfam" id="PF00881">
    <property type="entry name" value="Nitroreductase"/>
    <property type="match status" value="2"/>
</dbReference>
<feature type="domain" description="Nitroreductase" evidence="3">
    <location>
        <begin position="89"/>
        <end position="152"/>
    </location>
</feature>
<evidence type="ECO:0000313" key="5">
    <source>
        <dbReference type="Proteomes" id="UP000017081"/>
    </source>
</evidence>
<keyword evidence="5" id="KW-1185">Reference proteome</keyword>
<evidence type="ECO:0000259" key="3">
    <source>
        <dbReference type="Pfam" id="PF00881"/>
    </source>
</evidence>
<dbReference type="PATRIC" id="fig|1319815.3.peg.2805"/>
<dbReference type="PANTHER" id="PTHR43673:SF10">
    <property type="entry name" value="NADH DEHYDROGENASE_NAD(P)H NITROREDUCTASE XCC3605-RELATED"/>
    <property type="match status" value="1"/>
</dbReference>
<sequence>MDKGEHMNSIFYRRSIRSFLDKDVECEKIERVLRAGMQAPSAHNFKPWEFIVVESEEKKNDISKMSPYAIPVSKSKVSIVVLGNIKLVEKDNMWLQQDLSAAIQNMLLQIVEEGLGGVWLGFYPEVERVEKMKRYFNLPEHIIPFGVVAFGYSNEENKFIDRYDETKVYCENYNWEEN</sequence>
<comment type="similarity">
    <text evidence="1">Belongs to the nitroreductase family.</text>
</comment>
<dbReference type="AlphaFoldDB" id="U7UV51"/>
<accession>U7UV51</accession>
<protein>
    <recommendedName>
        <fullName evidence="3">Nitroreductase domain-containing protein</fullName>
    </recommendedName>
</protein>
<reference evidence="4 5" key="1">
    <citation type="submission" date="2013-08" db="EMBL/GenBank/DDBJ databases">
        <authorList>
            <person name="Weinstock G."/>
            <person name="Sodergren E."/>
            <person name="Wylie T."/>
            <person name="Fulton L."/>
            <person name="Fulton R."/>
            <person name="Fronick C."/>
            <person name="O'Laughlin M."/>
            <person name="Godfrey J."/>
            <person name="Miner T."/>
            <person name="Herter B."/>
            <person name="Appelbaum E."/>
            <person name="Cordes M."/>
            <person name="Lek S."/>
            <person name="Wollam A."/>
            <person name="Pepin K.H."/>
            <person name="Palsikar V.B."/>
            <person name="Mitreva M."/>
            <person name="Wilson R.K."/>
        </authorList>
    </citation>
    <scope>NUCLEOTIDE SEQUENCE [LARGE SCALE GENOMIC DNA]</scope>
    <source>
        <strain evidence="4 5">ATCC BAA-474</strain>
    </source>
</reference>
<proteinExistence type="inferred from homology"/>
<dbReference type="InterPro" id="IPR000415">
    <property type="entry name" value="Nitroreductase-like"/>
</dbReference>
<keyword evidence="2" id="KW-0560">Oxidoreductase</keyword>
<name>U7UV51_9FUSO</name>
<organism evidence="4 5">
    <name type="scientific">Cetobacterium somerae ATCC BAA-474</name>
    <dbReference type="NCBI Taxonomy" id="1319815"/>
    <lineage>
        <taxon>Bacteria</taxon>
        <taxon>Fusobacteriati</taxon>
        <taxon>Fusobacteriota</taxon>
        <taxon>Fusobacteriia</taxon>
        <taxon>Fusobacteriales</taxon>
        <taxon>Fusobacteriaceae</taxon>
        <taxon>Cetobacterium</taxon>
    </lineage>
</organism>
<dbReference type="InterPro" id="IPR029479">
    <property type="entry name" value="Nitroreductase"/>
</dbReference>
<comment type="caution">
    <text evidence="4">The sequence shown here is derived from an EMBL/GenBank/DDBJ whole genome shotgun (WGS) entry which is preliminary data.</text>
</comment>
<gene>
    <name evidence="4" type="ORF">HMPREF0202_02960</name>
</gene>